<accession>A0A2P2NYY9</accession>
<dbReference type="EMBL" id="GGEC01067234">
    <property type="protein sequence ID" value="MBX47718.1"/>
    <property type="molecule type" value="Transcribed_RNA"/>
</dbReference>
<proteinExistence type="predicted"/>
<organism evidence="1">
    <name type="scientific">Rhizophora mucronata</name>
    <name type="common">Asiatic mangrove</name>
    <dbReference type="NCBI Taxonomy" id="61149"/>
    <lineage>
        <taxon>Eukaryota</taxon>
        <taxon>Viridiplantae</taxon>
        <taxon>Streptophyta</taxon>
        <taxon>Embryophyta</taxon>
        <taxon>Tracheophyta</taxon>
        <taxon>Spermatophyta</taxon>
        <taxon>Magnoliopsida</taxon>
        <taxon>eudicotyledons</taxon>
        <taxon>Gunneridae</taxon>
        <taxon>Pentapetalae</taxon>
        <taxon>rosids</taxon>
        <taxon>fabids</taxon>
        <taxon>Malpighiales</taxon>
        <taxon>Rhizophoraceae</taxon>
        <taxon>Rhizophora</taxon>
    </lineage>
</organism>
<dbReference type="AlphaFoldDB" id="A0A2P2NYY9"/>
<sequence length="77" mass="9254">MQQSPPYLLQRRPCTWQYVSVAQHLWPCLFRIQSSLHRAQSFPLLWTIHVSRDHKNLWQTHSPPWGKFSLLQLVMLC</sequence>
<protein>
    <submittedName>
        <fullName evidence="1">Uncharacterized protein</fullName>
    </submittedName>
</protein>
<evidence type="ECO:0000313" key="1">
    <source>
        <dbReference type="EMBL" id="MBX47718.1"/>
    </source>
</evidence>
<name>A0A2P2NYY9_RHIMU</name>
<reference evidence="1" key="1">
    <citation type="submission" date="2018-02" db="EMBL/GenBank/DDBJ databases">
        <title>Rhizophora mucronata_Transcriptome.</title>
        <authorList>
            <person name="Meera S.P."/>
            <person name="Sreeshan A."/>
            <person name="Augustine A."/>
        </authorList>
    </citation>
    <scope>NUCLEOTIDE SEQUENCE</scope>
    <source>
        <tissue evidence="1">Leaf</tissue>
    </source>
</reference>